<dbReference type="GO" id="GO:0007229">
    <property type="term" value="P:integrin-mediated signaling pathway"/>
    <property type="evidence" value="ECO:0007669"/>
    <property type="project" value="UniProtKB-KW"/>
</dbReference>
<reference evidence="5 6" key="1">
    <citation type="submission" date="2019-03" db="EMBL/GenBank/DDBJ databases">
        <title>An improved genome assembly of the fluke Schistosoma japonicum.</title>
        <authorList>
            <person name="Hu W."/>
            <person name="Luo F."/>
            <person name="Yin M."/>
            <person name="Mo X."/>
            <person name="Sun C."/>
            <person name="Wu Q."/>
            <person name="Zhu B."/>
            <person name="Xiang M."/>
            <person name="Wang J."/>
            <person name="Wang Y."/>
            <person name="Zhang T."/>
            <person name="Xu B."/>
            <person name="Zheng H."/>
            <person name="Feng Z."/>
        </authorList>
    </citation>
    <scope>NUCLEOTIDE SEQUENCE [LARGE SCALE GENOMIC DNA]</scope>
    <source>
        <strain evidence="5">HuSjv2</strain>
        <tissue evidence="5">Worms</tissue>
    </source>
</reference>
<evidence type="ECO:0000313" key="5">
    <source>
        <dbReference type="EMBL" id="TNN08560.1"/>
    </source>
</evidence>
<proteinExistence type="predicted"/>
<evidence type="ECO:0000256" key="2">
    <source>
        <dbReference type="ARBA" id="ARBA00023180"/>
    </source>
</evidence>
<keyword evidence="5" id="KW-0401">Integrin</keyword>
<keyword evidence="3" id="KW-1133">Transmembrane helix</keyword>
<dbReference type="Gene3D" id="3.30.1680.10">
    <property type="entry name" value="ligand-binding face of the semaphorins, domain 2"/>
    <property type="match status" value="1"/>
</dbReference>
<keyword evidence="6" id="KW-1185">Reference proteome</keyword>
<comment type="caution">
    <text evidence="5">The sequence shown here is derived from an EMBL/GenBank/DDBJ whole genome shotgun (WGS) entry which is preliminary data.</text>
</comment>
<organism evidence="5 6">
    <name type="scientific">Schistosoma japonicum</name>
    <name type="common">Blood fluke</name>
    <dbReference type="NCBI Taxonomy" id="6182"/>
    <lineage>
        <taxon>Eukaryota</taxon>
        <taxon>Metazoa</taxon>
        <taxon>Spiralia</taxon>
        <taxon>Lophotrochozoa</taxon>
        <taxon>Platyhelminthes</taxon>
        <taxon>Trematoda</taxon>
        <taxon>Digenea</taxon>
        <taxon>Strigeidida</taxon>
        <taxon>Schistosomatoidea</taxon>
        <taxon>Schistosomatidae</taxon>
        <taxon>Schistosoma</taxon>
    </lineage>
</organism>
<dbReference type="Proteomes" id="UP000311919">
    <property type="component" value="Unassembled WGS sequence"/>
</dbReference>
<dbReference type="InterPro" id="IPR015812">
    <property type="entry name" value="Integrin_bsu"/>
</dbReference>
<keyword evidence="1" id="KW-1015">Disulfide bond</keyword>
<accession>A0A4Z2CX61</accession>
<protein>
    <submittedName>
        <fullName evidence="5">Integrin beta isoform 1</fullName>
    </submittedName>
</protein>
<feature type="transmembrane region" description="Helical" evidence="3">
    <location>
        <begin position="6"/>
        <end position="23"/>
    </location>
</feature>
<sequence length="126" mass="14124">MCPVRILQVIYCFVWVLISVRFYNAQKEPSCGRAKNCNECMGIRPVCSWCSADEFDDTKEGPGFRCAPSSVLLARGCPKDSIEDVESVVLGESFGLYANLTIAGHLYMHRLFPLDYVEVQCLALTF</sequence>
<dbReference type="SUPFAM" id="SSF103575">
    <property type="entry name" value="Plexin repeat"/>
    <property type="match status" value="1"/>
</dbReference>
<dbReference type="InterPro" id="IPR033760">
    <property type="entry name" value="Integrin_beta_N"/>
</dbReference>
<keyword evidence="2" id="KW-0325">Glycoprotein</keyword>
<dbReference type="AlphaFoldDB" id="A0A4Z2CX61"/>
<dbReference type="Pfam" id="PF17205">
    <property type="entry name" value="PSI_integrin"/>
    <property type="match status" value="1"/>
</dbReference>
<dbReference type="STRING" id="6182.A0A4Z2CX61"/>
<dbReference type="PRINTS" id="PR01186">
    <property type="entry name" value="INTEGRINB"/>
</dbReference>
<gene>
    <name evidence="5" type="ORF">EWB00_006980</name>
</gene>
<dbReference type="EMBL" id="SKCS01000407">
    <property type="protein sequence ID" value="TNN08560.1"/>
    <property type="molecule type" value="Genomic_DNA"/>
</dbReference>
<keyword evidence="3" id="KW-0812">Transmembrane</keyword>
<evidence type="ECO:0000256" key="3">
    <source>
        <dbReference type="SAM" id="Phobius"/>
    </source>
</evidence>
<keyword evidence="3" id="KW-0472">Membrane</keyword>
<name>A0A4Z2CX61_SCHJA</name>
<feature type="domain" description="Integrin beta N-terminal" evidence="4">
    <location>
        <begin position="30"/>
        <end position="78"/>
    </location>
</feature>
<evidence type="ECO:0000256" key="1">
    <source>
        <dbReference type="ARBA" id="ARBA00023157"/>
    </source>
</evidence>
<evidence type="ECO:0000259" key="4">
    <source>
        <dbReference type="Pfam" id="PF17205"/>
    </source>
</evidence>
<evidence type="ECO:0000313" key="6">
    <source>
        <dbReference type="Proteomes" id="UP000311919"/>
    </source>
</evidence>